<evidence type="ECO:0000256" key="7">
    <source>
        <dbReference type="SAM" id="MobiDB-lite"/>
    </source>
</evidence>
<reference evidence="9 10" key="1">
    <citation type="submission" date="2023-03" db="EMBL/GenBank/DDBJ databases">
        <title>Paludisphaera mucosa sp. nov. a novel planctomycete from northern fen.</title>
        <authorList>
            <person name="Ivanova A."/>
        </authorList>
    </citation>
    <scope>NUCLEOTIDE SEQUENCE [LARGE SCALE GENOMIC DNA]</scope>
    <source>
        <strain evidence="9 10">Pla2</strain>
    </source>
</reference>
<feature type="region of interest" description="Disordered" evidence="7">
    <location>
        <begin position="320"/>
        <end position="342"/>
    </location>
</feature>
<dbReference type="RefSeq" id="WP_277862854.1">
    <property type="nucleotide sequence ID" value="NZ_JARRAG010000002.1"/>
</dbReference>
<sequence>MPEVTIALEGQNEELAVFGSRDQHLRQIRDALGVKVLARHGELRIEGDPARVEQAREIFEGLRSLFRVRRTILSADVADLIDKIVHVPDEGSGTVEIREGNRVVRPRTGGQNRYLQALRDNALVLCIGPAGTGKTYLAVSTAVSALRQGRIKKIVLVRPAVEAGEHLGFLPGDLEAKINPYLRPLLDALHDLMPYDQIRRYMDNDLIEIAPLAYMRGRTLNDSVIILDEGQNATTSQMKMFLTRMGQNSRIIVTGDVTQVDLPPGAKSGLADAVERLSRVPGVAAVMLDRTDIVRHPLVQAIVDAYEAVEVIPAELEERLGKPPRAPAEPPPAPASVAGEAG</sequence>
<accession>A0ABT6FG65</accession>
<dbReference type="Pfam" id="PF02562">
    <property type="entry name" value="PhoH"/>
    <property type="match status" value="1"/>
</dbReference>
<dbReference type="PANTHER" id="PTHR30473:SF1">
    <property type="entry name" value="PHOH-LIKE PROTEIN"/>
    <property type="match status" value="1"/>
</dbReference>
<keyword evidence="4" id="KW-0547">Nucleotide-binding</keyword>
<evidence type="ECO:0000256" key="2">
    <source>
        <dbReference type="ARBA" id="ARBA00010393"/>
    </source>
</evidence>
<feature type="domain" description="PhoH-like protein" evidence="8">
    <location>
        <begin position="104"/>
        <end position="307"/>
    </location>
</feature>
<dbReference type="EMBL" id="JARRAG010000002">
    <property type="protein sequence ID" value="MDG3006558.1"/>
    <property type="molecule type" value="Genomic_DNA"/>
</dbReference>
<comment type="similarity">
    <text evidence="2">Belongs to the PhoH family.</text>
</comment>
<comment type="subcellular location">
    <subcellularLocation>
        <location evidence="1">Cytoplasm</location>
    </subcellularLocation>
</comment>
<keyword evidence="5" id="KW-0067">ATP-binding</keyword>
<evidence type="ECO:0000256" key="3">
    <source>
        <dbReference type="ARBA" id="ARBA00022490"/>
    </source>
</evidence>
<evidence type="ECO:0000256" key="5">
    <source>
        <dbReference type="ARBA" id="ARBA00022840"/>
    </source>
</evidence>
<evidence type="ECO:0000256" key="6">
    <source>
        <dbReference type="ARBA" id="ARBA00039970"/>
    </source>
</evidence>
<evidence type="ECO:0000259" key="8">
    <source>
        <dbReference type="Pfam" id="PF02562"/>
    </source>
</evidence>
<name>A0ABT6FG65_9BACT</name>
<dbReference type="Gene3D" id="3.40.50.300">
    <property type="entry name" value="P-loop containing nucleotide triphosphate hydrolases"/>
    <property type="match status" value="1"/>
</dbReference>
<protein>
    <recommendedName>
        <fullName evidence="6">PhoH-like protein</fullName>
    </recommendedName>
</protein>
<comment type="caution">
    <text evidence="9">The sequence shown here is derived from an EMBL/GenBank/DDBJ whole genome shotgun (WGS) entry which is preliminary data.</text>
</comment>
<organism evidence="9 10">
    <name type="scientific">Paludisphaera mucosa</name>
    <dbReference type="NCBI Taxonomy" id="3030827"/>
    <lineage>
        <taxon>Bacteria</taxon>
        <taxon>Pseudomonadati</taxon>
        <taxon>Planctomycetota</taxon>
        <taxon>Planctomycetia</taxon>
        <taxon>Isosphaerales</taxon>
        <taxon>Isosphaeraceae</taxon>
        <taxon>Paludisphaera</taxon>
    </lineage>
</organism>
<keyword evidence="3" id="KW-0963">Cytoplasm</keyword>
<dbReference type="Proteomes" id="UP001216907">
    <property type="component" value="Unassembled WGS sequence"/>
</dbReference>
<dbReference type="InterPro" id="IPR003714">
    <property type="entry name" value="PhoH"/>
</dbReference>
<feature type="compositionally biased region" description="Pro residues" evidence="7">
    <location>
        <begin position="324"/>
        <end position="334"/>
    </location>
</feature>
<evidence type="ECO:0000256" key="4">
    <source>
        <dbReference type="ARBA" id="ARBA00022741"/>
    </source>
</evidence>
<evidence type="ECO:0000256" key="1">
    <source>
        <dbReference type="ARBA" id="ARBA00004496"/>
    </source>
</evidence>
<dbReference type="PANTHER" id="PTHR30473">
    <property type="entry name" value="PROTEIN PHOH"/>
    <property type="match status" value="1"/>
</dbReference>
<proteinExistence type="inferred from homology"/>
<dbReference type="InterPro" id="IPR051451">
    <property type="entry name" value="PhoH2-like"/>
</dbReference>
<evidence type="ECO:0000313" key="10">
    <source>
        <dbReference type="Proteomes" id="UP001216907"/>
    </source>
</evidence>
<evidence type="ECO:0000313" key="9">
    <source>
        <dbReference type="EMBL" id="MDG3006558.1"/>
    </source>
</evidence>
<gene>
    <name evidence="9" type="ORF">PZE19_22535</name>
</gene>
<dbReference type="InterPro" id="IPR027417">
    <property type="entry name" value="P-loop_NTPase"/>
</dbReference>
<keyword evidence="10" id="KW-1185">Reference proteome</keyword>
<dbReference type="SUPFAM" id="SSF52540">
    <property type="entry name" value="P-loop containing nucleoside triphosphate hydrolases"/>
    <property type="match status" value="1"/>
</dbReference>